<keyword evidence="1" id="KW-0732">Signal</keyword>
<protein>
    <recommendedName>
        <fullName evidence="4">Transmembrane protein</fullName>
    </recommendedName>
</protein>
<comment type="caution">
    <text evidence="2">The sequence shown here is derived from an EMBL/GenBank/DDBJ whole genome shotgun (WGS) entry which is preliminary data.</text>
</comment>
<keyword evidence="3" id="KW-1185">Reference proteome</keyword>
<dbReference type="EMBL" id="CAJJDN010000101">
    <property type="protein sequence ID" value="CAD8112503.1"/>
    <property type="molecule type" value="Genomic_DNA"/>
</dbReference>
<evidence type="ECO:0000256" key="1">
    <source>
        <dbReference type="SAM" id="SignalP"/>
    </source>
</evidence>
<proteinExistence type="predicted"/>
<accession>A0A8S1QAU2</accession>
<reference evidence="2" key="1">
    <citation type="submission" date="2021-01" db="EMBL/GenBank/DDBJ databases">
        <authorList>
            <consortium name="Genoscope - CEA"/>
            <person name="William W."/>
        </authorList>
    </citation>
    <scope>NUCLEOTIDE SEQUENCE</scope>
</reference>
<organism evidence="2 3">
    <name type="scientific">Paramecium sonneborni</name>
    <dbReference type="NCBI Taxonomy" id="65129"/>
    <lineage>
        <taxon>Eukaryota</taxon>
        <taxon>Sar</taxon>
        <taxon>Alveolata</taxon>
        <taxon>Ciliophora</taxon>
        <taxon>Intramacronucleata</taxon>
        <taxon>Oligohymenophorea</taxon>
        <taxon>Peniculida</taxon>
        <taxon>Parameciidae</taxon>
        <taxon>Paramecium</taxon>
    </lineage>
</organism>
<name>A0A8S1QAU2_9CILI</name>
<gene>
    <name evidence="2" type="ORF">PSON_ATCC_30995.1.T1010032</name>
</gene>
<evidence type="ECO:0000313" key="2">
    <source>
        <dbReference type="EMBL" id="CAD8112503.1"/>
    </source>
</evidence>
<dbReference type="Proteomes" id="UP000692954">
    <property type="component" value="Unassembled WGS sequence"/>
</dbReference>
<feature type="signal peptide" evidence="1">
    <location>
        <begin position="1"/>
        <end position="17"/>
    </location>
</feature>
<evidence type="ECO:0000313" key="3">
    <source>
        <dbReference type="Proteomes" id="UP000692954"/>
    </source>
</evidence>
<dbReference type="AlphaFoldDB" id="A0A8S1QAU2"/>
<evidence type="ECO:0008006" key="4">
    <source>
        <dbReference type="Google" id="ProtNLM"/>
    </source>
</evidence>
<feature type="chain" id="PRO_5035779248" description="Transmembrane protein" evidence="1">
    <location>
        <begin position="18"/>
        <end position="484"/>
    </location>
</feature>
<sequence length="484" mass="55715">MRVIIILLIELLVNVFGQINKSVDCNRYFKKFGIEEATLFFKGNVDVIQQSNQVQINLQYFDDSFDDPKYFGLVEEDGKQLETVCLRLKIFQFTNQYHNSSIQIKDLKLESQSNPESKDRYYSFLIQESQLDSRLISYNETTYQGFYSFIFESIDEQQKIYEYVFDFNITLNKTSDKSNNSKQIRFLLTKESSNTETQSQLFWCSNIICSTILDKTPIIRLGDTLTIKQVVTTSNMNNTKLIKTEAWMENKEINKTINILRVNNTIPGQVIIEFKAEIVSSQIKIMIVSYLEGQTHPNNQIINTIDTIIRPLNQLDSSQNETILKWCTNLDCSQYLNAAPQLYLNDLYVLQLIVKSSKSYYLNAPNVFYSGNGLNSQAQPISVNNQNPGQVIIQLKADIIWKQFTIRVDSFLSTEQNSVAPQDDVVSQKTEIIECIKPMVQETCASCEQECENNGFAHESCGECSFSLSTQALTLFLLSIWFHF</sequence>
<dbReference type="OrthoDB" id="312007at2759"/>